<keyword evidence="7" id="KW-1185">Reference proteome</keyword>
<dbReference type="Proteomes" id="UP000004816">
    <property type="component" value="Unassembled WGS sequence"/>
</dbReference>
<organism evidence="6 7">
    <name type="scientific">Segniliparus rugosus (strain ATCC BAA-974 / DSM 45345 / CCUG 50838 / CIP 108380 / JCM 13579 / CDC 945)</name>
    <dbReference type="NCBI Taxonomy" id="679197"/>
    <lineage>
        <taxon>Bacteria</taxon>
        <taxon>Bacillati</taxon>
        <taxon>Actinomycetota</taxon>
        <taxon>Actinomycetes</taxon>
        <taxon>Mycobacteriales</taxon>
        <taxon>Segniliparaceae</taxon>
        <taxon>Segniliparus</taxon>
    </lineage>
</organism>
<dbReference type="HOGENOM" id="CLU_020207_5_0_11"/>
<sequence length="123" mass="12788">MVEVRYDGPDLARVADLLGRSADEVVAAHTGSLWTAQFLGFSPGFAYLTNPGAGLAVPRRPSPRARVPAGSVALGSEYSAVYPSATPGGWQLIGSTDTPLWDPERDPPSPLAPGSLVQFVAVA</sequence>
<dbReference type="EMBL" id="ACZI02000001">
    <property type="protein sequence ID" value="EFV13582.1"/>
    <property type="molecule type" value="Genomic_DNA"/>
</dbReference>
<dbReference type="OrthoDB" id="9778567at2"/>
<evidence type="ECO:0000256" key="1">
    <source>
        <dbReference type="ARBA" id="ARBA00022741"/>
    </source>
</evidence>
<keyword evidence="3" id="KW-0067">ATP-binding</keyword>
<dbReference type="RefSeq" id="WP_007469173.1">
    <property type="nucleotide sequence ID" value="NZ_KI391953.1"/>
</dbReference>
<keyword evidence="2" id="KW-0378">Hydrolase</keyword>
<dbReference type="PANTHER" id="PTHR34698">
    <property type="entry name" value="5-OXOPROLINASE SUBUNIT B"/>
    <property type="match status" value="1"/>
</dbReference>
<evidence type="ECO:0000259" key="5">
    <source>
        <dbReference type="SMART" id="SM00796"/>
    </source>
</evidence>
<dbReference type="InterPro" id="IPR010016">
    <property type="entry name" value="PxpB"/>
</dbReference>
<dbReference type="GO" id="GO:0005524">
    <property type="term" value="F:ATP binding"/>
    <property type="evidence" value="ECO:0007669"/>
    <property type="project" value="UniProtKB-KW"/>
</dbReference>
<dbReference type="PANTHER" id="PTHR34698:SF2">
    <property type="entry name" value="5-OXOPROLINASE SUBUNIT B"/>
    <property type="match status" value="1"/>
</dbReference>
<name>E5XPY7_SEGRC</name>
<dbReference type="SUPFAM" id="SSF50891">
    <property type="entry name" value="Cyclophilin-like"/>
    <property type="match status" value="1"/>
</dbReference>
<dbReference type="AlphaFoldDB" id="E5XPY7"/>
<gene>
    <name evidence="6" type="ORF">HMPREF9336_01559</name>
</gene>
<comment type="caution">
    <text evidence="6">The sequence shown here is derived from an EMBL/GenBank/DDBJ whole genome shotgun (WGS) entry which is preliminary data.</text>
</comment>
<dbReference type="SMART" id="SM00796">
    <property type="entry name" value="AHS1"/>
    <property type="match status" value="1"/>
</dbReference>
<dbReference type="InterPro" id="IPR029000">
    <property type="entry name" value="Cyclophilin-like_dom_sf"/>
</dbReference>
<proteinExistence type="predicted"/>
<dbReference type="STRING" id="679197.HMPREF9336_01559"/>
<feature type="domain" description="Carboxyltransferase" evidence="5">
    <location>
        <begin position="1"/>
        <end position="111"/>
    </location>
</feature>
<reference evidence="6 7" key="1">
    <citation type="journal article" date="2011" name="Stand. Genomic Sci.">
        <title>High quality draft genome sequence of Segniliparus rugosus CDC 945(T)= (ATCC BAA-974(T)).</title>
        <authorList>
            <person name="Earl A.M."/>
            <person name="Desjardins C.A."/>
            <person name="Fitzgerald M.G."/>
            <person name="Arachchi H.M."/>
            <person name="Zeng Q."/>
            <person name="Mehta T."/>
            <person name="Griggs A."/>
            <person name="Birren B.W."/>
            <person name="Toney N.C."/>
            <person name="Carr J."/>
            <person name="Posey J."/>
            <person name="Butler W.R."/>
        </authorList>
    </citation>
    <scope>NUCLEOTIDE SEQUENCE [LARGE SCALE GENOMIC DNA]</scope>
    <source>
        <strain evidence="7">ATCC BAA-974 / DSM 45345 / CCUG 50838 / CIP 108380 / JCM 13579 / CDC 945</strain>
    </source>
</reference>
<dbReference type="GO" id="GO:0016787">
    <property type="term" value="F:hydrolase activity"/>
    <property type="evidence" value="ECO:0007669"/>
    <property type="project" value="UniProtKB-KW"/>
</dbReference>
<keyword evidence="1" id="KW-0547">Nucleotide-binding</keyword>
<evidence type="ECO:0000256" key="2">
    <source>
        <dbReference type="ARBA" id="ARBA00022801"/>
    </source>
</evidence>
<protein>
    <submittedName>
        <fullName evidence="6">TIGR00370 family protein</fullName>
    </submittedName>
</protein>
<feature type="region of interest" description="Disordered" evidence="4">
    <location>
        <begin position="93"/>
        <end position="112"/>
    </location>
</feature>
<evidence type="ECO:0000313" key="7">
    <source>
        <dbReference type="Proteomes" id="UP000004816"/>
    </source>
</evidence>
<accession>E5XPY7</accession>
<dbReference type="Gene3D" id="2.40.100.10">
    <property type="entry name" value="Cyclophilin-like"/>
    <property type="match status" value="1"/>
</dbReference>
<evidence type="ECO:0000256" key="4">
    <source>
        <dbReference type="SAM" id="MobiDB-lite"/>
    </source>
</evidence>
<evidence type="ECO:0000313" key="6">
    <source>
        <dbReference type="EMBL" id="EFV13582.1"/>
    </source>
</evidence>
<evidence type="ECO:0000256" key="3">
    <source>
        <dbReference type="ARBA" id="ARBA00022840"/>
    </source>
</evidence>
<dbReference type="Pfam" id="PF02682">
    <property type="entry name" value="CT_C_D"/>
    <property type="match status" value="1"/>
</dbReference>
<dbReference type="eggNOG" id="COG2049">
    <property type="taxonomic scope" value="Bacteria"/>
</dbReference>
<dbReference type="InterPro" id="IPR003833">
    <property type="entry name" value="CT_C_D"/>
</dbReference>